<protein>
    <submittedName>
        <fullName evidence="3">Nucleotide-binding universal stress UspA family protein</fullName>
    </submittedName>
</protein>
<dbReference type="SUPFAM" id="SSF52402">
    <property type="entry name" value="Adenine nucleotide alpha hydrolases-like"/>
    <property type="match status" value="2"/>
</dbReference>
<dbReference type="InterPro" id="IPR006016">
    <property type="entry name" value="UspA"/>
</dbReference>
<sequence>MHHVTPVGSVVVAVDVDAPVEPVLAAAAALAASTRRPLHVVNATGVGIVPWTAPMLQRQEAKLRELRDRLATLGEMSVTSCTALESPAAAIVRASADAELVVIGSGRLGRLAGEVLGATTHQVAMHSRCPVLVVPDGLDLPEHGPVVVGVDTGEHSRPAIGLAFAEASRRSAPLVAVHAWWLEHPGAFDDASRWAGGEHPAYDAEELSVSEMMAGWAEKYPDVVVRTEILRGEPVPVIREVARSAQLLVVGSRGSGGFVGLLLGGVSSRLLHGSPCPVLVVPSAARPALEPAQPTSRVSTPA</sequence>
<dbReference type="AlphaFoldDB" id="A0A2N3YFP9"/>
<feature type="domain" description="UspA" evidence="2">
    <location>
        <begin position="10"/>
        <end position="135"/>
    </location>
</feature>
<keyword evidence="4" id="KW-1185">Reference proteome</keyword>
<dbReference type="Proteomes" id="UP000233781">
    <property type="component" value="Unassembled WGS sequence"/>
</dbReference>
<evidence type="ECO:0000259" key="2">
    <source>
        <dbReference type="Pfam" id="PF00582"/>
    </source>
</evidence>
<dbReference type="Gene3D" id="3.40.50.620">
    <property type="entry name" value="HUPs"/>
    <property type="match status" value="2"/>
</dbReference>
<evidence type="ECO:0000256" key="1">
    <source>
        <dbReference type="ARBA" id="ARBA00008791"/>
    </source>
</evidence>
<dbReference type="PANTHER" id="PTHR46268:SF6">
    <property type="entry name" value="UNIVERSAL STRESS PROTEIN UP12"/>
    <property type="match status" value="1"/>
</dbReference>
<evidence type="ECO:0000313" key="4">
    <source>
        <dbReference type="Proteomes" id="UP000233781"/>
    </source>
</evidence>
<evidence type="ECO:0000313" key="3">
    <source>
        <dbReference type="EMBL" id="PKW25649.1"/>
    </source>
</evidence>
<organism evidence="3 4">
    <name type="scientific">Phycicoccus duodecadis</name>
    <dbReference type="NCBI Taxonomy" id="173053"/>
    <lineage>
        <taxon>Bacteria</taxon>
        <taxon>Bacillati</taxon>
        <taxon>Actinomycetota</taxon>
        <taxon>Actinomycetes</taxon>
        <taxon>Micrococcales</taxon>
        <taxon>Intrasporangiaceae</taxon>
        <taxon>Phycicoccus</taxon>
    </lineage>
</organism>
<dbReference type="Pfam" id="PF00582">
    <property type="entry name" value="Usp"/>
    <property type="match status" value="2"/>
</dbReference>
<dbReference type="RefSeq" id="WP_158239770.1">
    <property type="nucleotide sequence ID" value="NZ_PJNE01000001.1"/>
</dbReference>
<comment type="caution">
    <text evidence="3">The sequence shown here is derived from an EMBL/GenBank/DDBJ whole genome shotgun (WGS) entry which is preliminary data.</text>
</comment>
<dbReference type="PRINTS" id="PR01438">
    <property type="entry name" value="UNVRSLSTRESS"/>
</dbReference>
<accession>A0A2N3YFP9</accession>
<proteinExistence type="inferred from homology"/>
<feature type="domain" description="UspA" evidence="2">
    <location>
        <begin position="145"/>
        <end position="282"/>
    </location>
</feature>
<gene>
    <name evidence="3" type="ORF">ATL31_0447</name>
</gene>
<name>A0A2N3YFP9_9MICO</name>
<dbReference type="InterPro" id="IPR014729">
    <property type="entry name" value="Rossmann-like_a/b/a_fold"/>
</dbReference>
<dbReference type="InterPro" id="IPR006015">
    <property type="entry name" value="Universal_stress_UspA"/>
</dbReference>
<dbReference type="OrthoDB" id="6174426at2"/>
<dbReference type="EMBL" id="PJNE01000001">
    <property type="protein sequence ID" value="PKW25649.1"/>
    <property type="molecule type" value="Genomic_DNA"/>
</dbReference>
<reference evidence="3 4" key="1">
    <citation type="submission" date="2017-12" db="EMBL/GenBank/DDBJ databases">
        <title>Sequencing the genomes of 1000 Actinobacteria strains.</title>
        <authorList>
            <person name="Klenk H.-P."/>
        </authorList>
    </citation>
    <scope>NUCLEOTIDE SEQUENCE [LARGE SCALE GENOMIC DNA]</scope>
    <source>
        <strain evidence="3 4">DSM 12806</strain>
    </source>
</reference>
<comment type="similarity">
    <text evidence="1">Belongs to the universal stress protein A family.</text>
</comment>
<dbReference type="PANTHER" id="PTHR46268">
    <property type="entry name" value="STRESS RESPONSE PROTEIN NHAX"/>
    <property type="match status" value="1"/>
</dbReference>